<sequence>MSVGAAPKSGWLLAPMNSSTTIFAAYLKKLSTDWTDSSHETFRAPSLRAISSCCVVSTNQVPETAARAEKRESLKTDP</sequence>
<comment type="caution">
    <text evidence="1">The sequence shown here is derived from an EMBL/GenBank/DDBJ whole genome shotgun (WGS) entry which is preliminary data.</text>
</comment>
<dbReference type="EMBL" id="UAPQ01000001">
    <property type="protein sequence ID" value="SPT52734.1"/>
    <property type="molecule type" value="Genomic_DNA"/>
</dbReference>
<accession>A0ABY1VLE6</accession>
<organism evidence="1 2">
    <name type="scientific">Actinomyces bovis</name>
    <dbReference type="NCBI Taxonomy" id="1658"/>
    <lineage>
        <taxon>Bacteria</taxon>
        <taxon>Bacillati</taxon>
        <taxon>Actinomycetota</taxon>
        <taxon>Actinomycetes</taxon>
        <taxon>Actinomycetales</taxon>
        <taxon>Actinomycetaceae</taxon>
        <taxon>Actinomyces</taxon>
    </lineage>
</organism>
<dbReference type="Proteomes" id="UP000250006">
    <property type="component" value="Unassembled WGS sequence"/>
</dbReference>
<protein>
    <submittedName>
        <fullName evidence="1">Uncharacterized protein</fullName>
    </submittedName>
</protein>
<evidence type="ECO:0000313" key="2">
    <source>
        <dbReference type="Proteomes" id="UP000250006"/>
    </source>
</evidence>
<reference evidence="1 2" key="1">
    <citation type="submission" date="2018-06" db="EMBL/GenBank/DDBJ databases">
        <authorList>
            <consortium name="Pathogen Informatics"/>
            <person name="Doyle S."/>
        </authorList>
    </citation>
    <scope>NUCLEOTIDE SEQUENCE [LARGE SCALE GENOMIC DNA]</scope>
    <source>
        <strain evidence="1 2">NCTC11535</strain>
    </source>
</reference>
<proteinExistence type="predicted"/>
<evidence type="ECO:0000313" key="1">
    <source>
        <dbReference type="EMBL" id="SPT52734.1"/>
    </source>
</evidence>
<keyword evidence="2" id="KW-1185">Reference proteome</keyword>
<gene>
    <name evidence="1" type="ORF">NCTC11535_00387</name>
</gene>
<name>A0ABY1VLE6_9ACTO</name>